<dbReference type="PIRSF" id="PIRSF015626">
    <property type="entry name" value="FdhD"/>
    <property type="match status" value="1"/>
</dbReference>
<reference evidence="4 5" key="1">
    <citation type="submission" date="2014-12" db="EMBL/GenBank/DDBJ databases">
        <title>Draft genome sequence of Paenibacillus kamchatkensis strain B-2647.</title>
        <authorList>
            <person name="Karlyshev A.V."/>
            <person name="Kudryashova E.B."/>
        </authorList>
    </citation>
    <scope>NUCLEOTIDE SEQUENCE [LARGE SCALE GENOMIC DNA]</scope>
    <source>
        <strain evidence="4 5">VKM B-2647</strain>
    </source>
</reference>
<accession>A0ABR5ADU5</accession>
<comment type="similarity">
    <text evidence="3">Belongs to the FdhD family.</text>
</comment>
<dbReference type="PANTHER" id="PTHR30592:SF1">
    <property type="entry name" value="SULFUR CARRIER PROTEIN FDHD"/>
    <property type="match status" value="1"/>
</dbReference>
<evidence type="ECO:0000256" key="3">
    <source>
        <dbReference type="HAMAP-Rule" id="MF_00187"/>
    </source>
</evidence>
<keyword evidence="5" id="KW-1185">Reference proteome</keyword>
<dbReference type="HAMAP" id="MF_00187">
    <property type="entry name" value="FdhD"/>
    <property type="match status" value="1"/>
</dbReference>
<comment type="function">
    <text evidence="3">Required for formate dehydrogenase (FDH) activity. Acts as a sulfur carrier protein that transfers sulfur from IscS to the molybdenum cofactor prior to its insertion into FDH.</text>
</comment>
<comment type="caution">
    <text evidence="4">The sequence shown here is derived from an EMBL/GenBank/DDBJ whole genome shotgun (WGS) entry which is preliminary data.</text>
</comment>
<dbReference type="Gene3D" id="3.40.140.10">
    <property type="entry name" value="Cytidine Deaminase, domain 2"/>
    <property type="match status" value="1"/>
</dbReference>
<keyword evidence="1 3" id="KW-0963">Cytoplasm</keyword>
<organism evidence="4 5">
    <name type="scientific">Gordoniibacillus kamchatkensis</name>
    <dbReference type="NCBI Taxonomy" id="1590651"/>
    <lineage>
        <taxon>Bacteria</taxon>
        <taxon>Bacillati</taxon>
        <taxon>Bacillota</taxon>
        <taxon>Bacilli</taxon>
        <taxon>Bacillales</taxon>
        <taxon>Paenibacillaceae</taxon>
        <taxon>Gordoniibacillus</taxon>
    </lineage>
</organism>
<dbReference type="Gene3D" id="3.10.20.10">
    <property type="match status" value="1"/>
</dbReference>
<sequence length="264" mass="28889">MAGRKLSTTWNAVRYEDGGWKEREEEVASEYPLTVRLDGEEFATIVCTPADLDEMVIGFLASEGVILTADDVTGLSIDDERGMADVELKRKHTASAEFYGKRFIGSCCGKGRQFYLQNDVRTARTSTSRLRVSAERCLELMRRLQAESAAYRHTGGVHNAALCSPEGIVVTRSDIGRHNALDKIYGYCLLHRIPTRDGIVAFSGRLSSEVVLKTAKIGAAVLLSNAAPTDLGLKLAAELGLTVAGFARDAQMNVYTHRERITTA</sequence>
<evidence type="ECO:0000313" key="5">
    <source>
        <dbReference type="Proteomes" id="UP000031967"/>
    </source>
</evidence>
<name>A0ABR5ADU5_9BACL</name>
<evidence type="ECO:0000313" key="4">
    <source>
        <dbReference type="EMBL" id="KIL39110.1"/>
    </source>
</evidence>
<dbReference type="InterPro" id="IPR003786">
    <property type="entry name" value="FdhD"/>
</dbReference>
<keyword evidence="2 3" id="KW-0501">Molybdenum cofactor biosynthesis</keyword>
<evidence type="ECO:0000256" key="2">
    <source>
        <dbReference type="ARBA" id="ARBA00023150"/>
    </source>
</evidence>
<proteinExistence type="inferred from homology"/>
<dbReference type="Pfam" id="PF02634">
    <property type="entry name" value="FdhD-NarQ"/>
    <property type="match status" value="1"/>
</dbReference>
<dbReference type="Proteomes" id="UP000031967">
    <property type="component" value="Unassembled WGS sequence"/>
</dbReference>
<dbReference type="SUPFAM" id="SSF53927">
    <property type="entry name" value="Cytidine deaminase-like"/>
    <property type="match status" value="1"/>
</dbReference>
<protein>
    <recommendedName>
        <fullName evidence="3">Sulfur carrier protein FdhD</fullName>
    </recommendedName>
</protein>
<dbReference type="EMBL" id="JXAK01000043">
    <property type="protein sequence ID" value="KIL39110.1"/>
    <property type="molecule type" value="Genomic_DNA"/>
</dbReference>
<gene>
    <name evidence="3" type="primary">fdhD</name>
    <name evidence="4" type="ORF">SD70_22000</name>
</gene>
<dbReference type="NCBIfam" id="TIGR00129">
    <property type="entry name" value="fdhD_narQ"/>
    <property type="match status" value="1"/>
</dbReference>
<dbReference type="InterPro" id="IPR016193">
    <property type="entry name" value="Cytidine_deaminase-like"/>
</dbReference>
<feature type="active site" description="Cysteine persulfide intermediate" evidence="3">
    <location>
        <position position="108"/>
    </location>
</feature>
<comment type="subcellular location">
    <subcellularLocation>
        <location evidence="3">Cytoplasm</location>
    </subcellularLocation>
</comment>
<comment type="caution">
    <text evidence="3">Lacks conserved residue(s) required for the propagation of feature annotation.</text>
</comment>
<dbReference type="RefSeq" id="WP_041049739.1">
    <property type="nucleotide sequence ID" value="NZ_JXAK01000043.1"/>
</dbReference>
<dbReference type="PANTHER" id="PTHR30592">
    <property type="entry name" value="FORMATE DEHYDROGENASE"/>
    <property type="match status" value="1"/>
</dbReference>
<evidence type="ECO:0000256" key="1">
    <source>
        <dbReference type="ARBA" id="ARBA00022490"/>
    </source>
</evidence>